<dbReference type="EMBL" id="OV696697">
    <property type="protein sequence ID" value="CAH1241509.1"/>
    <property type="molecule type" value="Genomic_DNA"/>
</dbReference>
<dbReference type="InterPro" id="IPR036259">
    <property type="entry name" value="MFS_trans_sf"/>
</dbReference>
<evidence type="ECO:0000256" key="5">
    <source>
        <dbReference type="ARBA" id="ARBA00023136"/>
    </source>
</evidence>
<feature type="transmembrane region" description="Helical" evidence="7">
    <location>
        <begin position="446"/>
        <end position="470"/>
    </location>
</feature>
<feature type="transmembrane region" description="Helical" evidence="7">
    <location>
        <begin position="12"/>
        <end position="31"/>
    </location>
</feature>
<organism evidence="9 10">
    <name type="scientific">Branchiostoma lanceolatum</name>
    <name type="common">Common lancelet</name>
    <name type="synonym">Amphioxus lanceolatum</name>
    <dbReference type="NCBI Taxonomy" id="7740"/>
    <lineage>
        <taxon>Eukaryota</taxon>
        <taxon>Metazoa</taxon>
        <taxon>Chordata</taxon>
        <taxon>Cephalochordata</taxon>
        <taxon>Leptocardii</taxon>
        <taxon>Amphioxiformes</taxon>
        <taxon>Branchiostomatidae</taxon>
        <taxon>Branchiostoma</taxon>
    </lineage>
</organism>
<reference evidence="9" key="1">
    <citation type="submission" date="2022-01" db="EMBL/GenBank/DDBJ databases">
        <authorList>
            <person name="Braso-Vives M."/>
        </authorList>
    </citation>
    <scope>NUCLEOTIDE SEQUENCE</scope>
</reference>
<feature type="transmembrane region" description="Helical" evidence="7">
    <location>
        <begin position="243"/>
        <end position="264"/>
    </location>
</feature>
<dbReference type="Gene3D" id="1.20.1250.20">
    <property type="entry name" value="MFS general substrate transporter like domains"/>
    <property type="match status" value="3"/>
</dbReference>
<protein>
    <submittedName>
        <fullName evidence="9">MFSD6 protein</fullName>
    </submittedName>
</protein>
<feature type="transmembrane region" description="Helical" evidence="7">
    <location>
        <begin position="321"/>
        <end position="345"/>
    </location>
</feature>
<accession>A0A8J9YTL2</accession>
<proteinExistence type="inferred from homology"/>
<dbReference type="InterPro" id="IPR051717">
    <property type="entry name" value="MFS_MFSD6"/>
</dbReference>
<dbReference type="PROSITE" id="PS51257">
    <property type="entry name" value="PROKAR_LIPOPROTEIN"/>
    <property type="match status" value="1"/>
</dbReference>
<gene>
    <name evidence="9" type="primary">MFSD6</name>
    <name evidence="9" type="ORF">BLAG_LOCUS5127</name>
</gene>
<evidence type="ECO:0000256" key="7">
    <source>
        <dbReference type="SAM" id="Phobius"/>
    </source>
</evidence>
<keyword evidence="4 7" id="KW-1133">Transmembrane helix</keyword>
<dbReference type="InterPro" id="IPR024989">
    <property type="entry name" value="MFS_assoc_dom"/>
</dbReference>
<dbReference type="CDD" id="cd17335">
    <property type="entry name" value="MFS_MFSD6"/>
    <property type="match status" value="1"/>
</dbReference>
<dbReference type="PROSITE" id="PS50850">
    <property type="entry name" value="MFS"/>
    <property type="match status" value="1"/>
</dbReference>
<feature type="transmembrane region" description="Helical" evidence="7">
    <location>
        <begin position="476"/>
        <end position="493"/>
    </location>
</feature>
<feature type="transmembrane region" description="Helical" evidence="7">
    <location>
        <begin position="200"/>
        <end position="222"/>
    </location>
</feature>
<feature type="transmembrane region" description="Helical" evidence="7">
    <location>
        <begin position="37"/>
        <end position="59"/>
    </location>
</feature>
<evidence type="ECO:0000313" key="10">
    <source>
        <dbReference type="Proteomes" id="UP000838412"/>
    </source>
</evidence>
<evidence type="ECO:0000256" key="2">
    <source>
        <dbReference type="ARBA" id="ARBA00005241"/>
    </source>
</evidence>
<dbReference type="AlphaFoldDB" id="A0A8J9YTL2"/>
<name>A0A8J9YTL2_BRALA</name>
<dbReference type="Pfam" id="PF12832">
    <property type="entry name" value="MFS_1_like"/>
    <property type="match status" value="1"/>
</dbReference>
<dbReference type="GO" id="GO:0016020">
    <property type="term" value="C:membrane"/>
    <property type="evidence" value="ECO:0007669"/>
    <property type="project" value="UniProtKB-SubCell"/>
</dbReference>
<feature type="domain" description="Major facilitator superfamily (MFS) profile" evidence="8">
    <location>
        <begin position="319"/>
        <end position="552"/>
    </location>
</feature>
<dbReference type="SUPFAM" id="SSF103473">
    <property type="entry name" value="MFS general substrate transporter"/>
    <property type="match status" value="1"/>
</dbReference>
<feature type="transmembrane region" description="Helical" evidence="7">
    <location>
        <begin position="276"/>
        <end position="296"/>
    </location>
</feature>
<comment type="subcellular location">
    <subcellularLocation>
        <location evidence="1">Membrane</location>
        <topology evidence="1">Multi-pass membrane protein</topology>
    </subcellularLocation>
</comment>
<feature type="transmembrane region" description="Helical" evidence="7">
    <location>
        <begin position="415"/>
        <end position="434"/>
    </location>
</feature>
<evidence type="ECO:0000259" key="8">
    <source>
        <dbReference type="PROSITE" id="PS50850"/>
    </source>
</evidence>
<keyword evidence="10" id="KW-1185">Reference proteome</keyword>
<evidence type="ECO:0000313" key="9">
    <source>
        <dbReference type="EMBL" id="CAH1241509.1"/>
    </source>
</evidence>
<dbReference type="PANTHER" id="PTHR16172">
    <property type="entry name" value="MAJOR FACILITATOR SUPERFAMILY DOMAIN-CONTAINING PROTEIN 6-LIKE"/>
    <property type="match status" value="1"/>
</dbReference>
<dbReference type="OrthoDB" id="515887at2759"/>
<keyword evidence="3 7" id="KW-0812">Transmembrane</keyword>
<comment type="similarity">
    <text evidence="2">Belongs to the major facilitator superfamily. MFSD6 family.</text>
</comment>
<keyword evidence="5 7" id="KW-0472">Membrane</keyword>
<dbReference type="GO" id="GO:0022857">
    <property type="term" value="F:transmembrane transporter activity"/>
    <property type="evidence" value="ECO:0007669"/>
    <property type="project" value="InterPro"/>
</dbReference>
<evidence type="ECO:0000256" key="6">
    <source>
        <dbReference type="SAM" id="MobiDB-lite"/>
    </source>
</evidence>
<sequence length="552" mass="61556">MIDCRLVTMKIYYFLFYGGIACFLPYISVYLRQLGLLSYQAGIISGTYPLFTFLLKPILGATADKFDRHKQTLMFCLFLTYCLMFCTMFVPPVKRGQPRISADCFSCELLCGNSSTPDARLQSPVLMNKARGLCNCSMLRNDNSFVQINHKNMTEQSPNSTALQQRCLTKRGCFLCPCNATESDCDSEWRVADTDTSLGWTFWILFILLVPAQALQYSSVAQADAHTMHLLTNSPSDYGKQRLWGAVGWGLVSVIAGFAMDSFSEGQNEDRTDYSITFYMFAGFGTLTMLTVAFGFEKWRQTRPQKMFQSLRKLLREPNQLLFLVIMFILGSSFGVKANFLFWYLKDMGGSQLLLGLALMVSCAAEIPFMFFSGILIRKIGHKQVFQLALFCYAIKFLSYSLIPSAWWVLAIEPLHGITFGAMFSASVTYASLIAPPGMETTMQGIVGAVHFGVGFASGALIGGAIFHVFGGVVLFRVYAVVCLVSCILYRLMPRFITQSKADVAYQGPEEEGKETNPDTGDQDGTRAEISSKSYETIYENANVPCYTETSV</sequence>
<feature type="transmembrane region" description="Helical" evidence="7">
    <location>
        <begin position="71"/>
        <end position="90"/>
    </location>
</feature>
<feature type="transmembrane region" description="Helical" evidence="7">
    <location>
        <begin position="388"/>
        <end position="409"/>
    </location>
</feature>
<feature type="transmembrane region" description="Helical" evidence="7">
    <location>
        <begin position="351"/>
        <end position="376"/>
    </location>
</feature>
<dbReference type="Proteomes" id="UP000838412">
    <property type="component" value="Chromosome 12"/>
</dbReference>
<dbReference type="InterPro" id="IPR020846">
    <property type="entry name" value="MFS_dom"/>
</dbReference>
<dbReference type="PANTHER" id="PTHR16172:SF42">
    <property type="entry name" value="MAJOR FACILITATOR SUPERFAMILY (MFS) PROFILE DOMAIN-CONTAINING PROTEIN"/>
    <property type="match status" value="1"/>
</dbReference>
<evidence type="ECO:0000256" key="4">
    <source>
        <dbReference type="ARBA" id="ARBA00022989"/>
    </source>
</evidence>
<feature type="region of interest" description="Disordered" evidence="6">
    <location>
        <begin position="507"/>
        <end position="527"/>
    </location>
</feature>
<evidence type="ECO:0000256" key="1">
    <source>
        <dbReference type="ARBA" id="ARBA00004141"/>
    </source>
</evidence>
<evidence type="ECO:0000256" key="3">
    <source>
        <dbReference type="ARBA" id="ARBA00022692"/>
    </source>
</evidence>